<protein>
    <submittedName>
        <fullName evidence="1">Uncharacterized protein</fullName>
    </submittedName>
</protein>
<sequence>MAIGPLRGDLLVARLLLHRRRGSDPETYALLCTELAAACREAALSAGPYRQWLPRNKSLLLHAPAA</sequence>
<dbReference type="RefSeq" id="WP_189309852.1">
    <property type="nucleotide sequence ID" value="NZ_BMQA01000002.1"/>
</dbReference>
<keyword evidence="2" id="KW-1185">Reference proteome</keyword>
<dbReference type="EMBL" id="BMQA01000002">
    <property type="protein sequence ID" value="GGJ02538.1"/>
    <property type="molecule type" value="Genomic_DNA"/>
</dbReference>
<name>A0A917K6H4_9ACTN</name>
<evidence type="ECO:0000313" key="1">
    <source>
        <dbReference type="EMBL" id="GGJ02538.1"/>
    </source>
</evidence>
<accession>A0A917K6H4</accession>
<organism evidence="1 2">
    <name type="scientific">Streptomyces brasiliensis</name>
    <dbReference type="NCBI Taxonomy" id="1954"/>
    <lineage>
        <taxon>Bacteria</taxon>
        <taxon>Bacillati</taxon>
        <taxon>Actinomycetota</taxon>
        <taxon>Actinomycetes</taxon>
        <taxon>Kitasatosporales</taxon>
        <taxon>Streptomycetaceae</taxon>
        <taxon>Streptomyces</taxon>
    </lineage>
</organism>
<evidence type="ECO:0000313" key="2">
    <source>
        <dbReference type="Proteomes" id="UP000657574"/>
    </source>
</evidence>
<dbReference type="Proteomes" id="UP000657574">
    <property type="component" value="Unassembled WGS sequence"/>
</dbReference>
<dbReference type="AlphaFoldDB" id="A0A917K6H4"/>
<proteinExistence type="predicted"/>
<reference evidence="1" key="2">
    <citation type="submission" date="2020-09" db="EMBL/GenBank/DDBJ databases">
        <authorList>
            <person name="Sun Q."/>
            <person name="Ohkuma M."/>
        </authorList>
    </citation>
    <scope>NUCLEOTIDE SEQUENCE</scope>
    <source>
        <strain evidence="1">JCM 3086</strain>
    </source>
</reference>
<comment type="caution">
    <text evidence="1">The sequence shown here is derived from an EMBL/GenBank/DDBJ whole genome shotgun (WGS) entry which is preliminary data.</text>
</comment>
<reference evidence="1" key="1">
    <citation type="journal article" date="2014" name="Int. J. Syst. Evol. Microbiol.">
        <title>Complete genome sequence of Corynebacterium casei LMG S-19264T (=DSM 44701T), isolated from a smear-ripened cheese.</title>
        <authorList>
            <consortium name="US DOE Joint Genome Institute (JGI-PGF)"/>
            <person name="Walter F."/>
            <person name="Albersmeier A."/>
            <person name="Kalinowski J."/>
            <person name="Ruckert C."/>
        </authorList>
    </citation>
    <scope>NUCLEOTIDE SEQUENCE</scope>
    <source>
        <strain evidence="1">JCM 3086</strain>
    </source>
</reference>
<gene>
    <name evidence="1" type="ORF">GCM10010121_011210</name>
</gene>